<dbReference type="InterPro" id="IPR027372">
    <property type="entry name" value="Phytase-like_dom"/>
</dbReference>
<sequence length="372" mass="42319">MINKIILHCICALILSQILTSCTNITQSPFKIDYLDEYVIYNDSIFEDSRIGGLSGIEYHKEQNAYYIVCDDAKNPRFYKAFISIENNKFTTVTFDQLIKIKDQNNQFLNKNIADLEAIRTFRENKFVFTSEGSIKNNFNPAIFVTDAAGNYQSIFQLPSYFLVDNVSKNKPRHNGVFEGLVNDINNKGYWAAMELPLEYDGKEPTLNESGAPVRITHFSTNTNQADFQFTYPLDKLTKDPKDKFGVNGVTSLLQLNENQFLIIERGYAAGYGTQGNTVRLYLCDIQEATNTLSFDSLHNQKYQSATKRLLFDFETIRNQLTDQIVDNIEGITFGPTLTNGNQSLILISDNNFNPISEQINQLILLELSNTP</sequence>
<accession>A0ABW5LE08</accession>
<dbReference type="PANTHER" id="PTHR37957:SF1">
    <property type="entry name" value="PHYTASE-LIKE DOMAIN-CONTAINING PROTEIN"/>
    <property type="match status" value="1"/>
</dbReference>
<protein>
    <submittedName>
        <fullName evidence="2">Esterase-like activity of phytase family protein</fullName>
    </submittedName>
</protein>
<comment type="caution">
    <text evidence="2">The sequence shown here is derived from an EMBL/GenBank/DDBJ whole genome shotgun (WGS) entry which is preliminary data.</text>
</comment>
<dbReference type="Proteomes" id="UP001597319">
    <property type="component" value="Unassembled WGS sequence"/>
</dbReference>
<reference evidence="3" key="1">
    <citation type="journal article" date="2019" name="Int. J. Syst. Evol. Microbiol.">
        <title>The Global Catalogue of Microorganisms (GCM) 10K type strain sequencing project: providing services to taxonomists for standard genome sequencing and annotation.</title>
        <authorList>
            <consortium name="The Broad Institute Genomics Platform"/>
            <consortium name="The Broad Institute Genome Sequencing Center for Infectious Disease"/>
            <person name="Wu L."/>
            <person name="Ma J."/>
        </authorList>
    </citation>
    <scope>NUCLEOTIDE SEQUENCE [LARGE SCALE GENOMIC DNA]</scope>
    <source>
        <strain evidence="3">KCTC 52274</strain>
    </source>
</reference>
<gene>
    <name evidence="2" type="ORF">ACFSR1_03605</name>
</gene>
<evidence type="ECO:0000313" key="2">
    <source>
        <dbReference type="EMBL" id="MFD2561742.1"/>
    </source>
</evidence>
<evidence type="ECO:0000259" key="1">
    <source>
        <dbReference type="Pfam" id="PF13449"/>
    </source>
</evidence>
<dbReference type="EMBL" id="JBHULE010000004">
    <property type="protein sequence ID" value="MFD2561742.1"/>
    <property type="molecule type" value="Genomic_DNA"/>
</dbReference>
<dbReference type="PANTHER" id="PTHR37957">
    <property type="entry name" value="BLR7070 PROTEIN"/>
    <property type="match status" value="1"/>
</dbReference>
<dbReference type="PROSITE" id="PS51257">
    <property type="entry name" value="PROKAR_LIPOPROTEIN"/>
    <property type="match status" value="1"/>
</dbReference>
<proteinExistence type="predicted"/>
<keyword evidence="3" id="KW-1185">Reference proteome</keyword>
<feature type="domain" description="Phytase-like" evidence="1">
    <location>
        <begin position="50"/>
        <end position="353"/>
    </location>
</feature>
<name>A0ABW5LE08_9FLAO</name>
<organism evidence="2 3">
    <name type="scientific">Aquimarina rubra</name>
    <dbReference type="NCBI Taxonomy" id="1920033"/>
    <lineage>
        <taxon>Bacteria</taxon>
        <taxon>Pseudomonadati</taxon>
        <taxon>Bacteroidota</taxon>
        <taxon>Flavobacteriia</taxon>
        <taxon>Flavobacteriales</taxon>
        <taxon>Flavobacteriaceae</taxon>
        <taxon>Aquimarina</taxon>
    </lineage>
</organism>
<dbReference type="Pfam" id="PF13449">
    <property type="entry name" value="Phytase-like"/>
    <property type="match status" value="1"/>
</dbReference>
<evidence type="ECO:0000313" key="3">
    <source>
        <dbReference type="Proteomes" id="UP001597319"/>
    </source>
</evidence>
<dbReference type="RefSeq" id="WP_378289727.1">
    <property type="nucleotide sequence ID" value="NZ_JBHULE010000004.1"/>
</dbReference>